<dbReference type="RefSeq" id="YP_007006996.1">
    <property type="nucleotide sequence ID" value="NC_019523.1"/>
</dbReference>
<dbReference type="Proteomes" id="UP000007862">
    <property type="component" value="Segment"/>
</dbReference>
<keyword evidence="2" id="KW-1185">Reference proteome</keyword>
<evidence type="ECO:0000313" key="2">
    <source>
        <dbReference type="Proteomes" id="UP000007862"/>
    </source>
</evidence>
<dbReference type="EMBL" id="JN800508">
    <property type="protein sequence ID" value="AEW47851.1"/>
    <property type="molecule type" value="Genomic_DNA"/>
</dbReference>
<protein>
    <submittedName>
        <fullName evidence="1">Uncharacterized protein</fullName>
    </submittedName>
</protein>
<gene>
    <name evidence="1" type="ORF">phi24R_gp19</name>
</gene>
<accession>G9J3I6</accession>
<reference evidence="1 2" key="1">
    <citation type="journal article" date="2012" name="Arch. Virol.">
        <title>Complete genome sequence of the podoviral bacteriophage PhiCP24R, which is virulent for Clostridium perfringens.</title>
        <authorList>
            <person name="Morales C.A."/>
            <person name="Oakley B.B."/>
            <person name="Garrish J.K."/>
            <person name="Siragusa G.R."/>
            <person name="Ard M.B."/>
            <person name="Seal B.S."/>
        </authorList>
    </citation>
    <scope>NUCLEOTIDE SEQUENCE [LARGE SCALE GENOMIC DNA]</scope>
    <source>
        <strain evidence="1">Phi24R</strain>
    </source>
</reference>
<organism evidence="1 2">
    <name type="scientific">Clostridium phage phi24R</name>
    <dbReference type="NCBI Taxonomy" id="1128071"/>
    <lineage>
        <taxon>Viruses</taxon>
        <taxon>Duplodnaviria</taxon>
        <taxon>Heunggongvirae</taxon>
        <taxon>Uroviricota</taxon>
        <taxon>Caudoviricetes</taxon>
        <taxon>Guelinviridae</taxon>
        <taxon>Denniswatsonvirinae</taxon>
        <taxon>Gregsiragusavirus</taxon>
        <taxon>Gregsiragusavirus phi24R</taxon>
    </lineage>
</organism>
<dbReference type="KEGG" id="vg:14012505"/>
<proteinExistence type="predicted"/>
<dbReference type="GeneID" id="14012505"/>
<evidence type="ECO:0000313" key="1">
    <source>
        <dbReference type="EMBL" id="AEW47851.1"/>
    </source>
</evidence>
<sequence length="121" mass="13755">MARLNYKEVLKGDKGTTFTPYVTEEGLLYWKNDGDLINPTPVNIQGKQGEQGEIGRLTEEQEQKIDRVINDYNDAISNLTNGNETVTNSEIVQARKGEVNLNKRLDKIDETMLKKKEKISI</sequence>
<name>G9J3I6_9CAUD</name>